<evidence type="ECO:0000313" key="2">
    <source>
        <dbReference type="EMBL" id="GAL80714.1"/>
    </source>
</evidence>
<sequence length="124" mass="13644">MENWHLPITIVPGLGGLLILSTSNLMVTLSNEISGMIENSKKKVITAKKLKQLKLLNMAMVFFYVAVALLLVSAVINGLYEVGKTSLYTSVLAIVFALIGLISLVTFSFRAVTIRQNQFQNKID</sequence>
<gene>
    <name evidence="2" type="ORF">JCM19274_1340</name>
</gene>
<organism evidence="2 3">
    <name type="scientific">Algibacter lectus</name>
    <dbReference type="NCBI Taxonomy" id="221126"/>
    <lineage>
        <taxon>Bacteria</taxon>
        <taxon>Pseudomonadati</taxon>
        <taxon>Bacteroidota</taxon>
        <taxon>Flavobacteriia</taxon>
        <taxon>Flavobacteriales</taxon>
        <taxon>Flavobacteriaceae</taxon>
        <taxon>Algibacter</taxon>
    </lineage>
</organism>
<keyword evidence="1" id="KW-1133">Transmembrane helix</keyword>
<keyword evidence="1" id="KW-0812">Transmembrane</keyword>
<proteinExistence type="predicted"/>
<keyword evidence="1" id="KW-0472">Membrane</keyword>
<evidence type="ECO:0000313" key="3">
    <source>
        <dbReference type="Proteomes" id="UP000029643"/>
    </source>
</evidence>
<dbReference type="EMBL" id="BBNU01000011">
    <property type="protein sequence ID" value="GAL80714.1"/>
    <property type="molecule type" value="Genomic_DNA"/>
</dbReference>
<evidence type="ECO:0008006" key="4">
    <source>
        <dbReference type="Google" id="ProtNLM"/>
    </source>
</evidence>
<dbReference type="STRING" id="221126.SAMN04489722_101556"/>
<dbReference type="RefSeq" id="WP_042499002.1">
    <property type="nucleotide sequence ID" value="NZ_BBNU01000011.1"/>
</dbReference>
<protein>
    <recommendedName>
        <fullName evidence="4">DUF2721 domain-containing protein</fullName>
    </recommendedName>
</protein>
<feature type="transmembrane region" description="Helical" evidence="1">
    <location>
        <begin position="55"/>
        <end position="76"/>
    </location>
</feature>
<dbReference type="Proteomes" id="UP000029643">
    <property type="component" value="Unassembled WGS sequence"/>
</dbReference>
<reference evidence="2" key="1">
    <citation type="journal article" date="2014" name="Genome Announc.">
        <title>Draft Genome Sequences of Marine Flavobacterium Algibacter lectus Strains SS8 and NR4.</title>
        <authorList>
            <person name="Takatani N."/>
            <person name="Nakanishi M."/>
            <person name="Meirelles P."/>
            <person name="Mino S."/>
            <person name="Suda W."/>
            <person name="Oshima K."/>
            <person name="Hattori M."/>
            <person name="Ohkuma M."/>
            <person name="Hosokawa M."/>
            <person name="Miyashita K."/>
            <person name="Thompson F.L."/>
            <person name="Niwa A."/>
            <person name="Sawabe T."/>
            <person name="Sawabe T."/>
        </authorList>
    </citation>
    <scope>NUCLEOTIDE SEQUENCE [LARGE SCALE GENOMIC DNA]</scope>
    <source>
        <strain evidence="2">JCM 19274</strain>
    </source>
</reference>
<accession>A0A090WZ52</accession>
<dbReference type="AlphaFoldDB" id="A0A090WZ52"/>
<evidence type="ECO:0000256" key="1">
    <source>
        <dbReference type="SAM" id="Phobius"/>
    </source>
</evidence>
<comment type="caution">
    <text evidence="2">The sequence shown here is derived from an EMBL/GenBank/DDBJ whole genome shotgun (WGS) entry which is preliminary data.</text>
</comment>
<feature type="transmembrane region" description="Helical" evidence="1">
    <location>
        <begin position="88"/>
        <end position="112"/>
    </location>
</feature>
<name>A0A090WZ52_9FLAO</name>
<feature type="transmembrane region" description="Helical" evidence="1">
    <location>
        <begin position="6"/>
        <end position="34"/>
    </location>
</feature>